<dbReference type="InterPro" id="IPR004045">
    <property type="entry name" value="Glutathione_S-Trfase_N"/>
</dbReference>
<evidence type="ECO:0000256" key="1">
    <source>
        <dbReference type="ARBA" id="ARBA00011067"/>
    </source>
</evidence>
<dbReference type="EMBL" id="JAODUO010000185">
    <property type="protein sequence ID" value="KAK2186874.1"/>
    <property type="molecule type" value="Genomic_DNA"/>
</dbReference>
<dbReference type="InterPro" id="IPR040079">
    <property type="entry name" value="Glutathione_S-Trfase"/>
</dbReference>
<dbReference type="GO" id="GO:0005737">
    <property type="term" value="C:cytoplasm"/>
    <property type="evidence" value="ECO:0007669"/>
    <property type="project" value="TreeGrafter"/>
</dbReference>
<dbReference type="Gene3D" id="3.40.30.10">
    <property type="entry name" value="Glutaredoxin"/>
    <property type="match status" value="1"/>
</dbReference>
<dbReference type="SUPFAM" id="SSF52833">
    <property type="entry name" value="Thioredoxin-like"/>
    <property type="match status" value="1"/>
</dbReference>
<dbReference type="PROSITE" id="PS50404">
    <property type="entry name" value="GST_NTER"/>
    <property type="match status" value="1"/>
</dbReference>
<dbReference type="InterPro" id="IPR050983">
    <property type="entry name" value="GST_Omega/HSP26"/>
</dbReference>
<protein>
    <recommendedName>
        <fullName evidence="2">GST N-terminal domain-containing protein</fullName>
    </recommendedName>
</protein>
<comment type="similarity">
    <text evidence="1">Belongs to the GST superfamily. Omega family.</text>
</comment>
<evidence type="ECO:0000259" key="2">
    <source>
        <dbReference type="PROSITE" id="PS50404"/>
    </source>
</evidence>
<feature type="domain" description="GST N-terminal" evidence="2">
    <location>
        <begin position="3"/>
        <end position="81"/>
    </location>
</feature>
<name>A0AAD9UEZ9_RIDPI</name>
<organism evidence="3 4">
    <name type="scientific">Ridgeia piscesae</name>
    <name type="common">Tubeworm</name>
    <dbReference type="NCBI Taxonomy" id="27915"/>
    <lineage>
        <taxon>Eukaryota</taxon>
        <taxon>Metazoa</taxon>
        <taxon>Spiralia</taxon>
        <taxon>Lophotrochozoa</taxon>
        <taxon>Annelida</taxon>
        <taxon>Polychaeta</taxon>
        <taxon>Sedentaria</taxon>
        <taxon>Canalipalpata</taxon>
        <taxon>Sabellida</taxon>
        <taxon>Siboglinidae</taxon>
        <taxon>Ridgeia</taxon>
    </lineage>
</organism>
<dbReference type="SFLD" id="SFLDG00358">
    <property type="entry name" value="Main_(cytGST)"/>
    <property type="match status" value="1"/>
</dbReference>
<dbReference type="Proteomes" id="UP001209878">
    <property type="component" value="Unassembled WGS sequence"/>
</dbReference>
<dbReference type="PANTHER" id="PTHR43968:SF6">
    <property type="entry name" value="GLUTATHIONE S-TRANSFERASE OMEGA"/>
    <property type="match status" value="1"/>
</dbReference>
<proteinExistence type="inferred from homology"/>
<accession>A0AAD9UEZ9</accession>
<gene>
    <name evidence="3" type="ORF">NP493_185g01012</name>
</gene>
<reference evidence="3" key="1">
    <citation type="journal article" date="2023" name="Mol. Biol. Evol.">
        <title>Third-Generation Sequencing Reveals the Adaptive Role of the Epigenome in Three Deep-Sea Polychaetes.</title>
        <authorList>
            <person name="Perez M."/>
            <person name="Aroh O."/>
            <person name="Sun Y."/>
            <person name="Lan Y."/>
            <person name="Juniper S.K."/>
            <person name="Young C.R."/>
            <person name="Angers B."/>
            <person name="Qian P.Y."/>
        </authorList>
    </citation>
    <scope>NUCLEOTIDE SEQUENCE</scope>
    <source>
        <strain evidence="3">R07B-5</strain>
    </source>
</reference>
<comment type="caution">
    <text evidence="3">The sequence shown here is derived from an EMBL/GenBank/DDBJ whole genome shotgun (WGS) entry which is preliminary data.</text>
</comment>
<dbReference type="AlphaFoldDB" id="A0AAD9UEZ9"/>
<dbReference type="Pfam" id="PF13409">
    <property type="entry name" value="GST_N_2"/>
    <property type="match status" value="1"/>
</dbReference>
<dbReference type="PANTHER" id="PTHR43968">
    <property type="match status" value="1"/>
</dbReference>
<dbReference type="SFLD" id="SFLDS00019">
    <property type="entry name" value="Glutathione_Transferase_(cytos"/>
    <property type="match status" value="1"/>
</dbReference>
<sequence length="98" mass="11128">MASLPKLYCAWFCPFAQRAWISLLHKGIEFEYIEQDPYDKSAEWLAVNPRGLVPAILHNGRAVYESQVCIEYVDDAWPGGKSLLPKGCVRKSLCAHME</sequence>
<dbReference type="InterPro" id="IPR036249">
    <property type="entry name" value="Thioredoxin-like_sf"/>
</dbReference>
<evidence type="ECO:0000313" key="4">
    <source>
        <dbReference type="Proteomes" id="UP001209878"/>
    </source>
</evidence>
<evidence type="ECO:0000313" key="3">
    <source>
        <dbReference type="EMBL" id="KAK2186874.1"/>
    </source>
</evidence>
<keyword evidence="4" id="KW-1185">Reference proteome</keyword>